<organism evidence="1 2">
    <name type="scientific">Gigaspora margarita</name>
    <dbReference type="NCBI Taxonomy" id="4874"/>
    <lineage>
        <taxon>Eukaryota</taxon>
        <taxon>Fungi</taxon>
        <taxon>Fungi incertae sedis</taxon>
        <taxon>Mucoromycota</taxon>
        <taxon>Glomeromycotina</taxon>
        <taxon>Glomeromycetes</taxon>
        <taxon>Diversisporales</taxon>
        <taxon>Gigasporaceae</taxon>
        <taxon>Gigaspora</taxon>
    </lineage>
</organism>
<keyword evidence="2" id="KW-1185">Reference proteome</keyword>
<sequence>MIRSQFQETKDYNSSEINPSIAILDHVPLICAANISLIHPIQKGRFALALINKEVCLIQILAIYYRTSTRNNHSYTEEPISNVNLITFVSTKVFKNL</sequence>
<reference evidence="1 2" key="1">
    <citation type="journal article" date="2019" name="Environ. Microbiol.">
        <title>At the nexus of three kingdoms: the genome of the mycorrhizal fungus Gigaspora margarita provides insights into plant, endobacterial and fungal interactions.</title>
        <authorList>
            <person name="Venice F."/>
            <person name="Ghignone S."/>
            <person name="Salvioli di Fossalunga A."/>
            <person name="Amselem J."/>
            <person name="Novero M."/>
            <person name="Xianan X."/>
            <person name="Sedzielewska Toro K."/>
            <person name="Morin E."/>
            <person name="Lipzen A."/>
            <person name="Grigoriev I.V."/>
            <person name="Henrissat B."/>
            <person name="Martin F.M."/>
            <person name="Bonfante P."/>
        </authorList>
    </citation>
    <scope>NUCLEOTIDE SEQUENCE [LARGE SCALE GENOMIC DNA]</scope>
    <source>
        <strain evidence="1 2">BEG34</strain>
    </source>
</reference>
<evidence type="ECO:0000313" key="2">
    <source>
        <dbReference type="Proteomes" id="UP000439903"/>
    </source>
</evidence>
<dbReference type="AlphaFoldDB" id="A0A8H3X8G0"/>
<dbReference type="Proteomes" id="UP000439903">
    <property type="component" value="Unassembled WGS sequence"/>
</dbReference>
<dbReference type="EMBL" id="WTPW01001680">
    <property type="protein sequence ID" value="KAF0421100.1"/>
    <property type="molecule type" value="Genomic_DNA"/>
</dbReference>
<comment type="caution">
    <text evidence="1">The sequence shown here is derived from an EMBL/GenBank/DDBJ whole genome shotgun (WGS) entry which is preliminary data.</text>
</comment>
<name>A0A8H3X8G0_GIGMA</name>
<protein>
    <submittedName>
        <fullName evidence="1">Uncharacterized protein</fullName>
    </submittedName>
</protein>
<proteinExistence type="predicted"/>
<gene>
    <name evidence="1" type="ORF">F8M41_006835</name>
</gene>
<accession>A0A8H3X8G0</accession>
<dbReference type="OrthoDB" id="2421743at2759"/>
<evidence type="ECO:0000313" key="1">
    <source>
        <dbReference type="EMBL" id="KAF0421100.1"/>
    </source>
</evidence>